<dbReference type="Proteomes" id="UP001430306">
    <property type="component" value="Unassembled WGS sequence"/>
</dbReference>
<reference evidence="3" key="1">
    <citation type="submission" date="2021-11" db="EMBL/GenBank/DDBJ databases">
        <title>Genome sequence.</title>
        <authorList>
            <person name="Sun Q."/>
        </authorList>
    </citation>
    <scope>NUCLEOTIDE SEQUENCE</scope>
    <source>
        <strain evidence="3">JC740</strain>
    </source>
</reference>
<evidence type="ECO:0000313" key="4">
    <source>
        <dbReference type="Proteomes" id="UP001430306"/>
    </source>
</evidence>
<organism evidence="3 4">
    <name type="scientific">Rhodopirellula halodulae</name>
    <dbReference type="NCBI Taxonomy" id="2894198"/>
    <lineage>
        <taxon>Bacteria</taxon>
        <taxon>Pseudomonadati</taxon>
        <taxon>Planctomycetota</taxon>
        <taxon>Planctomycetia</taxon>
        <taxon>Pirellulales</taxon>
        <taxon>Pirellulaceae</taxon>
        <taxon>Rhodopirellula</taxon>
    </lineage>
</organism>
<sequence length="370" mass="39408">MLIQQPLNDRSNRPRVASGRRLTSRLGFTLLEMLLTLAMSVVLMGLISSAINFYAREMDNAEQEFREAELASALLQLIEDDLRMTLVTRPVETDGLADVLASASAPLDSLGLGGGGEDSESDDSLPPANPDTLDDDPMLDETDSALMTGIVLQSPGLIGNETQLQIDVSRLPSLEQGSIDPDLAINTGVELLDRPSDIKTISYFVQMPGSYGVPDELDTLAASDENAAAVAANSATAGGGLVRRQLDRAIGVQALSTGGSSRLEQTGEVIAPEVVAIQFEYYDGIDWLPQYSTDETGYLPLAIRVRLQLASPSNADQATPNPVTNSLAASEGRVFTHVIYLPMSFPEDGEALLEEQEAASTAEAPDVVAE</sequence>
<gene>
    <name evidence="3" type="ORF">LOC71_13975</name>
</gene>
<evidence type="ECO:0000256" key="1">
    <source>
        <dbReference type="SAM" id="MobiDB-lite"/>
    </source>
</evidence>
<evidence type="ECO:0000256" key="2">
    <source>
        <dbReference type="SAM" id="Phobius"/>
    </source>
</evidence>
<feature type="region of interest" description="Disordered" evidence="1">
    <location>
        <begin position="110"/>
        <end position="140"/>
    </location>
</feature>
<keyword evidence="2" id="KW-1133">Transmembrane helix</keyword>
<name>A0ABS8NIL0_9BACT</name>
<dbReference type="EMBL" id="JAJKFW010000024">
    <property type="protein sequence ID" value="MCC9643388.1"/>
    <property type="molecule type" value="Genomic_DNA"/>
</dbReference>
<keyword evidence="2" id="KW-0812">Transmembrane</keyword>
<comment type="caution">
    <text evidence="3">The sequence shown here is derived from an EMBL/GenBank/DDBJ whole genome shotgun (WGS) entry which is preliminary data.</text>
</comment>
<dbReference type="RefSeq" id="WP_230274342.1">
    <property type="nucleotide sequence ID" value="NZ_JAJKFW010000024.1"/>
</dbReference>
<keyword evidence="4" id="KW-1185">Reference proteome</keyword>
<evidence type="ECO:0000313" key="3">
    <source>
        <dbReference type="EMBL" id="MCC9643388.1"/>
    </source>
</evidence>
<protein>
    <submittedName>
        <fullName evidence="3">Prepilin-type cleavage/methylation domain-containing protein</fullName>
    </submittedName>
</protein>
<keyword evidence="2" id="KW-0472">Membrane</keyword>
<accession>A0ABS8NIL0</accession>
<proteinExistence type="predicted"/>
<feature type="region of interest" description="Disordered" evidence="1">
    <location>
        <begin position="351"/>
        <end position="370"/>
    </location>
</feature>
<feature type="transmembrane region" description="Helical" evidence="2">
    <location>
        <begin position="30"/>
        <end position="55"/>
    </location>
</feature>